<evidence type="ECO:0000256" key="1">
    <source>
        <dbReference type="SAM" id="SignalP"/>
    </source>
</evidence>
<dbReference type="Proteomes" id="UP000248917">
    <property type="component" value="Unassembled WGS sequence"/>
</dbReference>
<dbReference type="AlphaFoldDB" id="A0A326RY38"/>
<feature type="signal peptide" evidence="1">
    <location>
        <begin position="1"/>
        <end position="32"/>
    </location>
</feature>
<dbReference type="RefSeq" id="WP_111393051.1">
    <property type="nucleotide sequence ID" value="NZ_QKTX01000007.1"/>
</dbReference>
<dbReference type="InterPro" id="IPR007433">
    <property type="entry name" value="DUF481"/>
</dbReference>
<dbReference type="EMBL" id="QKTX01000007">
    <property type="protein sequence ID" value="PZV83252.1"/>
    <property type="molecule type" value="Genomic_DNA"/>
</dbReference>
<accession>A0A326RY38</accession>
<sequence>MKKWSKKKGKDICLKACITLFLLHIFSLSSLAQLNESDTAKFQFRGGLTGALQRGNVDLLVIRGRLEIVTNSQKPFVFKSQNNSLYQEFSGFKADNDVNSRNYLYYKPFRKFYPFSMLYVQTNYRREIDSRWFGGLGYTWQVVQKPKTILKISGSLVYESTRFRSDQFNETEYNGSTEISLPRATLFLAGWHRLADSKLRLFYSGYWQPGLDGTPNNRFQLDLGIDVPLWKGLNATVQYSFSREQVVTTTVLQKDRILTFGLSYQLKK</sequence>
<comment type="caution">
    <text evidence="2">The sequence shown here is derived from an EMBL/GenBank/DDBJ whole genome shotgun (WGS) entry which is preliminary data.</text>
</comment>
<keyword evidence="3" id="KW-1185">Reference proteome</keyword>
<name>A0A326RY38_9BACT</name>
<evidence type="ECO:0000313" key="2">
    <source>
        <dbReference type="EMBL" id="PZV83252.1"/>
    </source>
</evidence>
<proteinExistence type="predicted"/>
<protein>
    <submittedName>
        <fullName evidence="2">Uncharacterized protein DUF481</fullName>
    </submittedName>
</protein>
<feature type="chain" id="PRO_5016404115" evidence="1">
    <location>
        <begin position="33"/>
        <end position="268"/>
    </location>
</feature>
<organism evidence="2 3">
    <name type="scientific">Algoriphagus aquaeductus</name>
    <dbReference type="NCBI Taxonomy" id="475299"/>
    <lineage>
        <taxon>Bacteria</taxon>
        <taxon>Pseudomonadati</taxon>
        <taxon>Bacteroidota</taxon>
        <taxon>Cytophagia</taxon>
        <taxon>Cytophagales</taxon>
        <taxon>Cyclobacteriaceae</taxon>
        <taxon>Algoriphagus</taxon>
    </lineage>
</organism>
<gene>
    <name evidence="2" type="ORF">CLV31_107205</name>
</gene>
<reference evidence="2 3" key="1">
    <citation type="submission" date="2018-06" db="EMBL/GenBank/DDBJ databases">
        <title>Genomic Encyclopedia of Archaeal and Bacterial Type Strains, Phase II (KMG-II): from individual species to whole genera.</title>
        <authorList>
            <person name="Goeker M."/>
        </authorList>
    </citation>
    <scope>NUCLEOTIDE SEQUENCE [LARGE SCALE GENOMIC DNA]</scope>
    <source>
        <strain evidence="2 3">T4</strain>
    </source>
</reference>
<dbReference type="OrthoDB" id="821377at2"/>
<evidence type="ECO:0000313" key="3">
    <source>
        <dbReference type="Proteomes" id="UP000248917"/>
    </source>
</evidence>
<dbReference type="Pfam" id="PF04338">
    <property type="entry name" value="DUF481"/>
    <property type="match status" value="1"/>
</dbReference>
<keyword evidence="1" id="KW-0732">Signal</keyword>